<feature type="region of interest" description="Disordered" evidence="1">
    <location>
        <begin position="1"/>
        <end position="65"/>
    </location>
</feature>
<feature type="compositionally biased region" description="Basic residues" evidence="1">
    <location>
        <begin position="43"/>
        <end position="52"/>
    </location>
</feature>
<accession>A0AAV5FHW4</accession>
<reference evidence="2" key="2">
    <citation type="submission" date="2021-12" db="EMBL/GenBank/DDBJ databases">
        <title>Resequencing data analysis of finger millet.</title>
        <authorList>
            <person name="Hatakeyama M."/>
            <person name="Aluri S."/>
            <person name="Balachadran M.T."/>
            <person name="Sivarajan S.R."/>
            <person name="Poveda L."/>
            <person name="Shimizu-Inatsugi R."/>
            <person name="Schlapbach R."/>
            <person name="Sreeman S.M."/>
            <person name="Shimizu K.K."/>
        </authorList>
    </citation>
    <scope>NUCLEOTIDE SEQUENCE</scope>
</reference>
<dbReference type="Proteomes" id="UP001054889">
    <property type="component" value="Unassembled WGS sequence"/>
</dbReference>
<comment type="caution">
    <text evidence="2">The sequence shown here is derived from an EMBL/GenBank/DDBJ whole genome shotgun (WGS) entry which is preliminary data.</text>
</comment>
<evidence type="ECO:0000313" key="2">
    <source>
        <dbReference type="EMBL" id="GJN34416.1"/>
    </source>
</evidence>
<reference evidence="2" key="1">
    <citation type="journal article" date="2018" name="DNA Res.">
        <title>Multiple hybrid de novo genome assembly of finger millet, an orphan allotetraploid crop.</title>
        <authorList>
            <person name="Hatakeyama M."/>
            <person name="Aluri S."/>
            <person name="Balachadran M.T."/>
            <person name="Sivarajan S.R."/>
            <person name="Patrignani A."/>
            <person name="Gruter S."/>
            <person name="Poveda L."/>
            <person name="Shimizu-Inatsugi R."/>
            <person name="Baeten J."/>
            <person name="Francoijs K.J."/>
            <person name="Nataraja K.N."/>
            <person name="Reddy Y.A.N."/>
            <person name="Phadnis S."/>
            <person name="Ravikumar R.L."/>
            <person name="Schlapbach R."/>
            <person name="Sreeman S.M."/>
            <person name="Shimizu K.K."/>
        </authorList>
    </citation>
    <scope>NUCLEOTIDE SEQUENCE</scope>
</reference>
<gene>
    <name evidence="2" type="primary">gb23072</name>
    <name evidence="2" type="ORF">PR202_gb23072</name>
</gene>
<protein>
    <submittedName>
        <fullName evidence="2">Uncharacterized protein</fullName>
    </submittedName>
</protein>
<dbReference type="EMBL" id="BQKI01000085">
    <property type="protein sequence ID" value="GJN34416.1"/>
    <property type="molecule type" value="Genomic_DNA"/>
</dbReference>
<name>A0AAV5FHW4_ELECO</name>
<dbReference type="AlphaFoldDB" id="A0AAV5FHW4"/>
<evidence type="ECO:0000313" key="3">
    <source>
        <dbReference type="Proteomes" id="UP001054889"/>
    </source>
</evidence>
<evidence type="ECO:0000256" key="1">
    <source>
        <dbReference type="SAM" id="MobiDB-lite"/>
    </source>
</evidence>
<feature type="compositionally biased region" description="Low complexity" evidence="1">
    <location>
        <begin position="16"/>
        <end position="34"/>
    </location>
</feature>
<proteinExistence type="predicted"/>
<organism evidence="2 3">
    <name type="scientific">Eleusine coracana subsp. coracana</name>
    <dbReference type="NCBI Taxonomy" id="191504"/>
    <lineage>
        <taxon>Eukaryota</taxon>
        <taxon>Viridiplantae</taxon>
        <taxon>Streptophyta</taxon>
        <taxon>Embryophyta</taxon>
        <taxon>Tracheophyta</taxon>
        <taxon>Spermatophyta</taxon>
        <taxon>Magnoliopsida</taxon>
        <taxon>Liliopsida</taxon>
        <taxon>Poales</taxon>
        <taxon>Poaceae</taxon>
        <taxon>PACMAD clade</taxon>
        <taxon>Chloridoideae</taxon>
        <taxon>Cynodonteae</taxon>
        <taxon>Eleusininae</taxon>
        <taxon>Eleusine</taxon>
    </lineage>
</organism>
<keyword evidence="3" id="KW-1185">Reference proteome</keyword>
<sequence length="65" mass="6964">MRRAAERAGPLRALQRATHAGPASASAGAGVLLRARGRDAGLRLRRARHHHQPAGQVRPPARHLP</sequence>